<evidence type="ECO:0000313" key="2">
    <source>
        <dbReference type="EMBL" id="SHN47725.1"/>
    </source>
</evidence>
<dbReference type="GO" id="GO:0008757">
    <property type="term" value="F:S-adenosylmethionine-dependent methyltransferase activity"/>
    <property type="evidence" value="ECO:0007669"/>
    <property type="project" value="InterPro"/>
</dbReference>
<dbReference type="SUPFAM" id="SSF53335">
    <property type="entry name" value="S-adenosyl-L-methionine-dependent methyltransferases"/>
    <property type="match status" value="1"/>
</dbReference>
<evidence type="ECO:0000313" key="3">
    <source>
        <dbReference type="Proteomes" id="UP000184440"/>
    </source>
</evidence>
<dbReference type="Proteomes" id="UP000184440">
    <property type="component" value="Unassembled WGS sequence"/>
</dbReference>
<gene>
    <name evidence="2" type="ORF">SAMN05443668_12728</name>
</gene>
<evidence type="ECO:0000259" key="1">
    <source>
        <dbReference type="Pfam" id="PF08241"/>
    </source>
</evidence>
<dbReference type="RefSeq" id="WP_073265859.1">
    <property type="nucleotide sequence ID" value="NZ_FRCS01000027.1"/>
</dbReference>
<dbReference type="PANTHER" id="PTHR43591">
    <property type="entry name" value="METHYLTRANSFERASE"/>
    <property type="match status" value="1"/>
</dbReference>
<dbReference type="AlphaFoldDB" id="A0A1M7RN19"/>
<accession>A0A1M7RN19</accession>
<reference evidence="2 3" key="1">
    <citation type="submission" date="2016-11" db="EMBL/GenBank/DDBJ databases">
        <authorList>
            <person name="Jaros S."/>
            <person name="Januszkiewicz K."/>
            <person name="Wedrychowicz H."/>
        </authorList>
    </citation>
    <scope>NUCLEOTIDE SEQUENCE [LARGE SCALE GENOMIC DNA]</scope>
    <source>
        <strain evidence="2 3">DSM 46144</strain>
    </source>
</reference>
<dbReference type="EMBL" id="FRCS01000027">
    <property type="protein sequence ID" value="SHN47725.1"/>
    <property type="molecule type" value="Genomic_DNA"/>
</dbReference>
<proteinExistence type="predicted"/>
<dbReference type="GO" id="GO:0032259">
    <property type="term" value="P:methylation"/>
    <property type="evidence" value="ECO:0007669"/>
    <property type="project" value="UniProtKB-KW"/>
</dbReference>
<dbReference type="PANTHER" id="PTHR43591:SF24">
    <property type="entry name" value="2-METHOXY-6-POLYPRENYL-1,4-BENZOQUINOL METHYLASE, MITOCHONDRIAL"/>
    <property type="match status" value="1"/>
</dbReference>
<dbReference type="InterPro" id="IPR013216">
    <property type="entry name" value="Methyltransf_11"/>
</dbReference>
<dbReference type="InterPro" id="IPR029063">
    <property type="entry name" value="SAM-dependent_MTases_sf"/>
</dbReference>
<organism evidence="2 3">
    <name type="scientific">Cryptosporangium aurantiacum</name>
    <dbReference type="NCBI Taxonomy" id="134849"/>
    <lineage>
        <taxon>Bacteria</taxon>
        <taxon>Bacillati</taxon>
        <taxon>Actinomycetota</taxon>
        <taxon>Actinomycetes</taxon>
        <taxon>Cryptosporangiales</taxon>
        <taxon>Cryptosporangiaceae</taxon>
        <taxon>Cryptosporangium</taxon>
    </lineage>
</organism>
<keyword evidence="2" id="KW-0808">Transferase</keyword>
<dbReference type="OrthoDB" id="9795634at2"/>
<feature type="domain" description="Methyltransferase type 11" evidence="1">
    <location>
        <begin position="41"/>
        <end position="131"/>
    </location>
</feature>
<dbReference type="STRING" id="134849.SAMN05443668_12728"/>
<keyword evidence="3" id="KW-1185">Reference proteome</keyword>
<dbReference type="CDD" id="cd02440">
    <property type="entry name" value="AdoMet_MTases"/>
    <property type="match status" value="1"/>
</dbReference>
<sequence length="259" mass="27031">MTASDSWRVGAAYEAYIGRWSRPVAEAFLGLLGHGPGWRWLDVGCGTGALTSRVVGQDPVAVVGVDPSLGFVGAARASVPAARFAVGDACALPVAANAVDAVVSGLALNFVPDPGRALVEFVRVTVPGGTVGAYVWDYAGRMAMLRTFWDAAVALDPGAAARDEGVRFPLCRPGPLESAWTDAGLTGVTVTSIDVPMVFESFEAFWTPFLGGQGPAPGYVQTLSAERRQALREKLREHLGDSAFTLNGGAWAVQGRVPG</sequence>
<name>A0A1M7RN19_9ACTN</name>
<protein>
    <submittedName>
        <fullName evidence="2">Methyltransferase domain-containing protein</fullName>
    </submittedName>
</protein>
<dbReference type="Gene3D" id="3.40.50.150">
    <property type="entry name" value="Vaccinia Virus protein VP39"/>
    <property type="match status" value="1"/>
</dbReference>
<dbReference type="Pfam" id="PF08241">
    <property type="entry name" value="Methyltransf_11"/>
    <property type="match status" value="1"/>
</dbReference>
<keyword evidence="2" id="KW-0489">Methyltransferase</keyword>